<evidence type="ECO:0000313" key="2">
    <source>
        <dbReference type="EMBL" id="KKQ69950.1"/>
    </source>
</evidence>
<organism evidence="2 3">
    <name type="scientific">Candidatus Falkowbacteria bacterium GW2011_GWE1_38_31</name>
    <dbReference type="NCBI Taxonomy" id="1618638"/>
    <lineage>
        <taxon>Bacteria</taxon>
        <taxon>Candidatus Falkowiibacteriota</taxon>
    </lineage>
</organism>
<reference evidence="2 3" key="1">
    <citation type="journal article" date="2015" name="Nature">
        <title>rRNA introns, odd ribosomes, and small enigmatic genomes across a large radiation of phyla.</title>
        <authorList>
            <person name="Brown C.T."/>
            <person name="Hug L.A."/>
            <person name="Thomas B.C."/>
            <person name="Sharon I."/>
            <person name="Castelle C.J."/>
            <person name="Singh A."/>
            <person name="Wilkins M.J."/>
            <person name="Williams K.H."/>
            <person name="Banfield J.F."/>
        </authorList>
    </citation>
    <scope>NUCLEOTIDE SEQUENCE [LARGE SCALE GENOMIC DNA]</scope>
</reference>
<name>A0A0G0K398_9BACT</name>
<dbReference type="Proteomes" id="UP000034022">
    <property type="component" value="Unassembled WGS sequence"/>
</dbReference>
<gene>
    <name evidence="2" type="ORF">US91_C0008G0070</name>
</gene>
<keyword evidence="1" id="KW-0812">Transmembrane</keyword>
<protein>
    <submittedName>
        <fullName evidence="2">Uncharacterized protein</fullName>
    </submittedName>
</protein>
<evidence type="ECO:0000256" key="1">
    <source>
        <dbReference type="SAM" id="Phobius"/>
    </source>
</evidence>
<keyword evidence="1" id="KW-1133">Transmembrane helix</keyword>
<keyword evidence="1" id="KW-0472">Membrane</keyword>
<comment type="caution">
    <text evidence="2">The sequence shown here is derived from an EMBL/GenBank/DDBJ whole genome shotgun (WGS) entry which is preliminary data.</text>
</comment>
<dbReference type="EMBL" id="LBUU01000008">
    <property type="protein sequence ID" value="KKQ69950.1"/>
    <property type="molecule type" value="Genomic_DNA"/>
</dbReference>
<evidence type="ECO:0000313" key="3">
    <source>
        <dbReference type="Proteomes" id="UP000034022"/>
    </source>
</evidence>
<feature type="transmembrane region" description="Helical" evidence="1">
    <location>
        <begin position="21"/>
        <end position="47"/>
    </location>
</feature>
<proteinExistence type="predicted"/>
<accession>A0A0G0K398</accession>
<dbReference type="Gene3D" id="3.30.70.60">
    <property type="match status" value="1"/>
</dbReference>
<dbReference type="InterPro" id="IPR014717">
    <property type="entry name" value="Transl_elong_EF1B/ribsomal_bS6"/>
</dbReference>
<dbReference type="AlphaFoldDB" id="A0A0G0K398"/>
<sequence>MLKSTDKIKIKNKELQNKLNLFFHGYFGVIVMIGVFFLLYLGFVYIIKPKNERVTVNSQVMLVDKQSDKRMLAGALEKLIAYRLAYDSISQSEKEKISKILPGHEGKDNIFSNMEVFVLRQGLTLESIELNAKDVSMSNSRQRQSEAGDVAPASAGGIETIGLSLEISGVNSYERFKEFLITLEKNLRLIDVVDISYDQSAGILSLEAVAYYLNE</sequence>